<dbReference type="InterPro" id="IPR006140">
    <property type="entry name" value="D-isomer_DH_NAD-bd"/>
</dbReference>
<proteinExistence type="inferred from homology"/>
<evidence type="ECO:0000256" key="1">
    <source>
        <dbReference type="ARBA" id="ARBA00005854"/>
    </source>
</evidence>
<sequence length="327" mass="35444">MPRVLITPVVYASGKGPWRDVLDAAGFEVVMAEGDCTLHPPAEFIRQLQGIDCTLASVERYSEPIFAGSKLRAVARVGVGYDAVDVAAATRHNAAVIITPGTNEHSVAEQAIALITAVFRDTCTRDREIRRNLWRRDCPRRLAGNTIGLVGLGRIGRAMTPRCQGLGLKVIAYDPYADAAFAQQRGIELVSFQDLLAQADIVSLHMPCTPETTDIINRRTLALMKQNSVLINTSRGGLVDEDALAEAIASGHLFGAGLDVTKTEPLPHSSPLRQFENVVFAPHLGGIDQTALDAMGKLAAECLVDLAQGRWPQGCIVNDTLREGWRW</sequence>
<dbReference type="Gene3D" id="3.40.50.720">
    <property type="entry name" value="NAD(P)-binding Rossmann-like Domain"/>
    <property type="match status" value="2"/>
</dbReference>
<keyword evidence="3" id="KW-0520">NAD</keyword>
<gene>
    <name evidence="7" type="primary">serA_3</name>
    <name evidence="7" type="ORF">ETAA8_50830</name>
</gene>
<dbReference type="InterPro" id="IPR006139">
    <property type="entry name" value="D-isomer_2_OHA_DH_cat_dom"/>
</dbReference>
<dbReference type="InterPro" id="IPR050857">
    <property type="entry name" value="D-2-hydroxyacid_DH"/>
</dbReference>
<evidence type="ECO:0000313" key="7">
    <source>
        <dbReference type="EMBL" id="QDU29965.1"/>
    </source>
</evidence>
<protein>
    <submittedName>
        <fullName evidence="7">D-3-phosphoglycerate dehydrogenase</fullName>
        <ecNumber evidence="7">1.1.1.95</ecNumber>
    </submittedName>
</protein>
<evidence type="ECO:0000256" key="3">
    <source>
        <dbReference type="ARBA" id="ARBA00023027"/>
    </source>
</evidence>
<dbReference type="SUPFAM" id="SSF52283">
    <property type="entry name" value="Formate/glycerate dehydrogenase catalytic domain-like"/>
    <property type="match status" value="1"/>
</dbReference>
<dbReference type="InterPro" id="IPR029753">
    <property type="entry name" value="D-isomer_DH_CS"/>
</dbReference>
<evidence type="ECO:0000256" key="2">
    <source>
        <dbReference type="ARBA" id="ARBA00023002"/>
    </source>
</evidence>
<dbReference type="Pfam" id="PF02826">
    <property type="entry name" value="2-Hacid_dh_C"/>
    <property type="match status" value="1"/>
</dbReference>
<dbReference type="PROSITE" id="PS00671">
    <property type="entry name" value="D_2_HYDROXYACID_DH_3"/>
    <property type="match status" value="1"/>
</dbReference>
<dbReference type="RefSeq" id="WP_145094628.1">
    <property type="nucleotide sequence ID" value="NZ_CP036274.1"/>
</dbReference>
<feature type="domain" description="D-isomer specific 2-hydroxyacid dehydrogenase catalytic" evidence="5">
    <location>
        <begin position="28"/>
        <end position="316"/>
    </location>
</feature>
<name>A0A517YID0_9BACT</name>
<dbReference type="PROSITE" id="PS00670">
    <property type="entry name" value="D_2_HYDROXYACID_DH_2"/>
    <property type="match status" value="1"/>
</dbReference>
<dbReference type="KEGG" id="aagg:ETAA8_50830"/>
<evidence type="ECO:0000313" key="8">
    <source>
        <dbReference type="Proteomes" id="UP000315017"/>
    </source>
</evidence>
<comment type="similarity">
    <text evidence="1 4">Belongs to the D-isomer specific 2-hydroxyacid dehydrogenase family.</text>
</comment>
<keyword evidence="8" id="KW-1185">Reference proteome</keyword>
<dbReference type="EMBL" id="CP036274">
    <property type="protein sequence ID" value="QDU29965.1"/>
    <property type="molecule type" value="Genomic_DNA"/>
</dbReference>
<dbReference type="CDD" id="cd12172">
    <property type="entry name" value="PGDH_like_2"/>
    <property type="match status" value="1"/>
</dbReference>
<dbReference type="AlphaFoldDB" id="A0A517YID0"/>
<dbReference type="Pfam" id="PF00389">
    <property type="entry name" value="2-Hacid_dh"/>
    <property type="match status" value="1"/>
</dbReference>
<dbReference type="PANTHER" id="PTHR42789">
    <property type="entry name" value="D-ISOMER SPECIFIC 2-HYDROXYACID DEHYDROGENASE FAMILY PROTEIN (AFU_ORTHOLOGUE AFUA_6G10090)"/>
    <property type="match status" value="1"/>
</dbReference>
<dbReference type="InterPro" id="IPR036291">
    <property type="entry name" value="NAD(P)-bd_dom_sf"/>
</dbReference>
<organism evidence="7 8">
    <name type="scientific">Anatilimnocola aggregata</name>
    <dbReference type="NCBI Taxonomy" id="2528021"/>
    <lineage>
        <taxon>Bacteria</taxon>
        <taxon>Pseudomonadati</taxon>
        <taxon>Planctomycetota</taxon>
        <taxon>Planctomycetia</taxon>
        <taxon>Pirellulales</taxon>
        <taxon>Pirellulaceae</taxon>
        <taxon>Anatilimnocola</taxon>
    </lineage>
</organism>
<feature type="domain" description="D-isomer specific 2-hydroxyacid dehydrogenase NAD-binding" evidence="6">
    <location>
        <begin position="112"/>
        <end position="285"/>
    </location>
</feature>
<dbReference type="GO" id="GO:0004617">
    <property type="term" value="F:phosphoglycerate dehydrogenase activity"/>
    <property type="evidence" value="ECO:0007669"/>
    <property type="project" value="UniProtKB-EC"/>
</dbReference>
<dbReference type="FunFam" id="3.40.50.720:FF:000203">
    <property type="entry name" value="D-3-phosphoglycerate dehydrogenase (SerA)"/>
    <property type="match status" value="1"/>
</dbReference>
<dbReference type="GO" id="GO:0051287">
    <property type="term" value="F:NAD binding"/>
    <property type="evidence" value="ECO:0007669"/>
    <property type="project" value="InterPro"/>
</dbReference>
<dbReference type="Proteomes" id="UP000315017">
    <property type="component" value="Chromosome"/>
</dbReference>
<accession>A0A517YID0</accession>
<evidence type="ECO:0000259" key="6">
    <source>
        <dbReference type="Pfam" id="PF02826"/>
    </source>
</evidence>
<evidence type="ECO:0000256" key="4">
    <source>
        <dbReference type="RuleBase" id="RU003719"/>
    </source>
</evidence>
<evidence type="ECO:0000259" key="5">
    <source>
        <dbReference type="Pfam" id="PF00389"/>
    </source>
</evidence>
<reference evidence="7 8" key="1">
    <citation type="submission" date="2019-02" db="EMBL/GenBank/DDBJ databases">
        <title>Deep-cultivation of Planctomycetes and their phenomic and genomic characterization uncovers novel biology.</title>
        <authorList>
            <person name="Wiegand S."/>
            <person name="Jogler M."/>
            <person name="Boedeker C."/>
            <person name="Pinto D."/>
            <person name="Vollmers J."/>
            <person name="Rivas-Marin E."/>
            <person name="Kohn T."/>
            <person name="Peeters S.H."/>
            <person name="Heuer A."/>
            <person name="Rast P."/>
            <person name="Oberbeckmann S."/>
            <person name="Bunk B."/>
            <person name="Jeske O."/>
            <person name="Meyerdierks A."/>
            <person name="Storesund J.E."/>
            <person name="Kallscheuer N."/>
            <person name="Luecker S."/>
            <person name="Lage O.M."/>
            <person name="Pohl T."/>
            <person name="Merkel B.J."/>
            <person name="Hornburger P."/>
            <person name="Mueller R.-W."/>
            <person name="Bruemmer F."/>
            <person name="Labrenz M."/>
            <person name="Spormann A.M."/>
            <person name="Op den Camp H."/>
            <person name="Overmann J."/>
            <person name="Amann R."/>
            <person name="Jetten M.S.M."/>
            <person name="Mascher T."/>
            <person name="Medema M.H."/>
            <person name="Devos D.P."/>
            <person name="Kaster A.-K."/>
            <person name="Ovreas L."/>
            <person name="Rohde M."/>
            <person name="Galperin M.Y."/>
            <person name="Jogler C."/>
        </authorList>
    </citation>
    <scope>NUCLEOTIDE SEQUENCE [LARGE SCALE GENOMIC DNA]</scope>
    <source>
        <strain evidence="7 8">ETA_A8</strain>
    </source>
</reference>
<dbReference type="OrthoDB" id="277029at2"/>
<dbReference type="PANTHER" id="PTHR42789:SF1">
    <property type="entry name" value="D-ISOMER SPECIFIC 2-HYDROXYACID DEHYDROGENASE FAMILY PROTEIN (AFU_ORTHOLOGUE AFUA_6G10090)"/>
    <property type="match status" value="1"/>
</dbReference>
<keyword evidence="2 4" id="KW-0560">Oxidoreductase</keyword>
<dbReference type="SUPFAM" id="SSF51735">
    <property type="entry name" value="NAD(P)-binding Rossmann-fold domains"/>
    <property type="match status" value="1"/>
</dbReference>
<dbReference type="EC" id="1.1.1.95" evidence="7"/>